<dbReference type="SUPFAM" id="SSF56112">
    <property type="entry name" value="Protein kinase-like (PK-like)"/>
    <property type="match status" value="1"/>
</dbReference>
<evidence type="ECO:0000256" key="1">
    <source>
        <dbReference type="SAM" id="MobiDB-lite"/>
    </source>
</evidence>
<dbReference type="Proteomes" id="UP001174677">
    <property type="component" value="Chromosome 14"/>
</dbReference>
<accession>A0ABQ9L6P2</accession>
<feature type="transmembrane region" description="Helical" evidence="2">
    <location>
        <begin position="114"/>
        <end position="134"/>
    </location>
</feature>
<keyword evidence="5" id="KW-1185">Reference proteome</keyword>
<reference evidence="4" key="1">
    <citation type="journal article" date="2023" name="Plant Biotechnol. J.">
        <title>Chromosome-level wild Hevea brasiliensis genome provides new tools for genomic-assisted breeding and valuable loci to elevate rubber yield.</title>
        <authorList>
            <person name="Cheng H."/>
            <person name="Song X."/>
            <person name="Hu Y."/>
            <person name="Wu T."/>
            <person name="Yang Q."/>
            <person name="An Z."/>
            <person name="Feng S."/>
            <person name="Deng Z."/>
            <person name="Wu W."/>
            <person name="Zeng X."/>
            <person name="Tu M."/>
            <person name="Wang X."/>
            <person name="Huang H."/>
        </authorList>
    </citation>
    <scope>NUCLEOTIDE SEQUENCE</scope>
    <source>
        <strain evidence="4">MT/VB/25A 57/8</strain>
    </source>
</reference>
<dbReference type="Gene3D" id="3.30.200.20">
    <property type="entry name" value="Phosphorylase Kinase, domain 1"/>
    <property type="match status" value="1"/>
</dbReference>
<keyword evidence="2" id="KW-0812">Transmembrane</keyword>
<evidence type="ECO:0000313" key="4">
    <source>
        <dbReference type="EMBL" id="KAJ9160327.1"/>
    </source>
</evidence>
<dbReference type="PANTHER" id="PTHR46146:SF18">
    <property type="entry name" value="PROTEIN KINASE DOMAIN-CONTAINING PROTEIN"/>
    <property type="match status" value="1"/>
</dbReference>
<feature type="domain" description="Protein kinase" evidence="3">
    <location>
        <begin position="194"/>
        <end position="483"/>
    </location>
</feature>
<dbReference type="CDD" id="cd14066">
    <property type="entry name" value="STKc_IRAK"/>
    <property type="match status" value="1"/>
</dbReference>
<feature type="compositionally biased region" description="Basic and acidic residues" evidence="1">
    <location>
        <begin position="515"/>
        <end position="528"/>
    </location>
</feature>
<dbReference type="InterPro" id="IPR000719">
    <property type="entry name" value="Prot_kinase_dom"/>
</dbReference>
<protein>
    <recommendedName>
        <fullName evidence="3">Protein kinase domain-containing protein</fullName>
    </recommendedName>
</protein>
<dbReference type="SMART" id="SM00220">
    <property type="entry name" value="S_TKc"/>
    <property type="match status" value="1"/>
</dbReference>
<dbReference type="InterPro" id="IPR011009">
    <property type="entry name" value="Kinase-like_dom_sf"/>
</dbReference>
<comment type="caution">
    <text evidence="4">The sequence shown here is derived from an EMBL/GenBank/DDBJ whole genome shotgun (WGS) entry which is preliminary data.</text>
</comment>
<dbReference type="InterPro" id="IPR008271">
    <property type="entry name" value="Ser/Thr_kinase_AS"/>
</dbReference>
<dbReference type="Gene3D" id="1.10.510.10">
    <property type="entry name" value="Transferase(Phosphotransferase) domain 1"/>
    <property type="match status" value="1"/>
</dbReference>
<feature type="transmembrane region" description="Helical" evidence="2">
    <location>
        <begin position="59"/>
        <end position="79"/>
    </location>
</feature>
<feature type="compositionally biased region" description="Basic and acidic residues" evidence="1">
    <location>
        <begin position="499"/>
        <end position="508"/>
    </location>
</feature>
<keyword evidence="2" id="KW-0472">Membrane</keyword>
<dbReference type="Pfam" id="PF00069">
    <property type="entry name" value="Pkinase"/>
    <property type="match status" value="1"/>
</dbReference>
<gene>
    <name evidence="4" type="ORF">P3X46_025738</name>
</gene>
<feature type="region of interest" description="Disordered" evidence="1">
    <location>
        <begin position="1"/>
        <end position="21"/>
    </location>
</feature>
<evidence type="ECO:0000256" key="2">
    <source>
        <dbReference type="SAM" id="Phobius"/>
    </source>
</evidence>
<sequence length="528" mass="59884">MAESLHVDVKQDDDNGSEKADRFDQKVSSLERIFLIANFILELPSAAFDQLSSVHKPQYALLSMLISFTVLIISIIDLVQKGRKERVTWMIRGLIPWFYYPYPNPKPFGTFPDIIGLVCAVFQFFFAAISYGFLSQDADNPIKVSVWPVFFAFGLLCSRFSGNTTQRRPTPHVRRLNRAEEFALFQLAAATNDFSLQNKIGVGRSYVVYRGKLPDGREVAVKRGDIGHQRKKFQEEDSFFETELTFLSRLHHKHLTRLVGYCEEENERILICEYVKHGSLHDRLHKNNIGKNSSVINSWKMRIKIALDAARGIEYLHNYAVPPIIHGDIKSSNILLDANWAARIRDFGFSLLGSEAEQDYIQMKATGTVGYMDPEYYNRNVLTAKSDVYSLGIVLLELLTGKRPIFNNEDNGGAITNIVDFAVPKILANELVKVLDRRIGPPELDKEAEAVELVAHTALHCVNLQGNNRPSMTNIVGNLEQTFSLCDISVVDYRRREGAGQSHCKSDAMEPNSNRTEKHHSEISERQQ</sequence>
<feature type="region of interest" description="Disordered" evidence="1">
    <location>
        <begin position="499"/>
        <end position="528"/>
    </location>
</feature>
<evidence type="ECO:0000259" key="3">
    <source>
        <dbReference type="PROSITE" id="PS50011"/>
    </source>
</evidence>
<evidence type="ECO:0000313" key="5">
    <source>
        <dbReference type="Proteomes" id="UP001174677"/>
    </source>
</evidence>
<name>A0ABQ9L6P2_HEVBR</name>
<keyword evidence="2" id="KW-1133">Transmembrane helix</keyword>
<organism evidence="4 5">
    <name type="scientific">Hevea brasiliensis</name>
    <name type="common">Para rubber tree</name>
    <name type="synonym">Siphonia brasiliensis</name>
    <dbReference type="NCBI Taxonomy" id="3981"/>
    <lineage>
        <taxon>Eukaryota</taxon>
        <taxon>Viridiplantae</taxon>
        <taxon>Streptophyta</taxon>
        <taxon>Embryophyta</taxon>
        <taxon>Tracheophyta</taxon>
        <taxon>Spermatophyta</taxon>
        <taxon>Magnoliopsida</taxon>
        <taxon>eudicotyledons</taxon>
        <taxon>Gunneridae</taxon>
        <taxon>Pentapetalae</taxon>
        <taxon>rosids</taxon>
        <taxon>fabids</taxon>
        <taxon>Malpighiales</taxon>
        <taxon>Euphorbiaceae</taxon>
        <taxon>Crotonoideae</taxon>
        <taxon>Micrandreae</taxon>
        <taxon>Hevea</taxon>
    </lineage>
</organism>
<dbReference type="EMBL" id="JARPOI010000014">
    <property type="protein sequence ID" value="KAJ9160327.1"/>
    <property type="molecule type" value="Genomic_DNA"/>
</dbReference>
<dbReference type="PROSITE" id="PS00108">
    <property type="entry name" value="PROTEIN_KINASE_ST"/>
    <property type="match status" value="1"/>
</dbReference>
<proteinExistence type="predicted"/>
<dbReference type="PANTHER" id="PTHR46146">
    <property type="entry name" value="SERINE/THREONINE-PROTEIN KINASE-LIKE PROTEIN CCR4"/>
    <property type="match status" value="1"/>
</dbReference>
<dbReference type="PROSITE" id="PS50011">
    <property type="entry name" value="PROTEIN_KINASE_DOM"/>
    <property type="match status" value="1"/>
</dbReference>